<dbReference type="Proteomes" id="UP000326912">
    <property type="component" value="Unassembled WGS sequence"/>
</dbReference>
<accession>A0A5J4KT91</accession>
<proteinExistence type="inferred from homology"/>
<dbReference type="EMBL" id="BKZW01000002">
    <property type="protein sequence ID" value="GER90382.1"/>
    <property type="molecule type" value="Genomic_DNA"/>
</dbReference>
<feature type="repeat" description="TPR" evidence="6">
    <location>
        <begin position="153"/>
        <end position="186"/>
    </location>
</feature>
<evidence type="ECO:0000313" key="8">
    <source>
        <dbReference type="EMBL" id="GER90382.1"/>
    </source>
</evidence>
<feature type="domain" description="Anaphase-promoting complex subunit 5" evidence="7">
    <location>
        <begin position="271"/>
        <end position="307"/>
    </location>
</feature>
<feature type="domain" description="Anaphase-promoting complex subunit 5" evidence="7">
    <location>
        <begin position="68"/>
        <end position="111"/>
    </location>
</feature>
<name>A0A5J4KT91_9CHLR</name>
<evidence type="ECO:0000256" key="3">
    <source>
        <dbReference type="ARBA" id="ARBA00022737"/>
    </source>
</evidence>
<keyword evidence="4 6" id="KW-0802">TPR repeat</keyword>
<keyword evidence="2" id="KW-0963">Cytoplasm</keyword>
<dbReference type="InterPro" id="IPR019734">
    <property type="entry name" value="TPR_rpt"/>
</dbReference>
<organism evidence="8 9">
    <name type="scientific">Dictyobacter vulcani</name>
    <dbReference type="NCBI Taxonomy" id="2607529"/>
    <lineage>
        <taxon>Bacteria</taxon>
        <taxon>Bacillati</taxon>
        <taxon>Chloroflexota</taxon>
        <taxon>Ktedonobacteria</taxon>
        <taxon>Ktedonobacterales</taxon>
        <taxon>Dictyobacteraceae</taxon>
        <taxon>Dictyobacter</taxon>
    </lineage>
</organism>
<comment type="similarity">
    <text evidence="5">Belongs to the Rap family.</text>
</comment>
<keyword evidence="3" id="KW-0677">Repeat</keyword>
<dbReference type="Pfam" id="PF12862">
    <property type="entry name" value="ANAPC5"/>
    <property type="match status" value="2"/>
</dbReference>
<dbReference type="RefSeq" id="WP_151758135.1">
    <property type="nucleotide sequence ID" value="NZ_BKZW01000002.1"/>
</dbReference>
<dbReference type="InterPro" id="IPR026000">
    <property type="entry name" value="Apc5_dom"/>
</dbReference>
<evidence type="ECO:0000256" key="1">
    <source>
        <dbReference type="ARBA" id="ARBA00004496"/>
    </source>
</evidence>
<dbReference type="SUPFAM" id="SSF48452">
    <property type="entry name" value="TPR-like"/>
    <property type="match status" value="1"/>
</dbReference>
<evidence type="ECO:0000256" key="4">
    <source>
        <dbReference type="ARBA" id="ARBA00022803"/>
    </source>
</evidence>
<dbReference type="Pfam" id="PF13424">
    <property type="entry name" value="TPR_12"/>
    <property type="match status" value="1"/>
</dbReference>
<evidence type="ECO:0000313" key="9">
    <source>
        <dbReference type="Proteomes" id="UP000326912"/>
    </source>
</evidence>
<keyword evidence="9" id="KW-1185">Reference proteome</keyword>
<dbReference type="SMART" id="SM00028">
    <property type="entry name" value="TPR"/>
    <property type="match status" value="5"/>
</dbReference>
<reference evidence="8 9" key="1">
    <citation type="submission" date="2019-10" db="EMBL/GenBank/DDBJ databases">
        <title>Dictyobacter vulcani sp. nov., within the class Ktedonobacteria, isolated from soil of volcanic Mt. Zao.</title>
        <authorList>
            <person name="Zheng Y."/>
            <person name="Wang C.M."/>
            <person name="Sakai Y."/>
            <person name="Abe K."/>
            <person name="Yokota A."/>
            <person name="Yabe S."/>
        </authorList>
    </citation>
    <scope>NUCLEOTIDE SEQUENCE [LARGE SCALE GENOMIC DNA]</scope>
    <source>
        <strain evidence="8 9">W12</strain>
    </source>
</reference>
<evidence type="ECO:0000256" key="2">
    <source>
        <dbReference type="ARBA" id="ARBA00022490"/>
    </source>
</evidence>
<dbReference type="InterPro" id="IPR011990">
    <property type="entry name" value="TPR-like_helical_dom_sf"/>
</dbReference>
<comment type="subcellular location">
    <subcellularLocation>
        <location evidence="1">Cytoplasm</location>
    </subcellularLocation>
</comment>
<dbReference type="InterPro" id="IPR051476">
    <property type="entry name" value="Bac_ResReg_Asp_Phosphatase"/>
</dbReference>
<dbReference type="Gene3D" id="1.25.40.10">
    <property type="entry name" value="Tetratricopeptide repeat domain"/>
    <property type="match status" value="1"/>
</dbReference>
<evidence type="ECO:0000256" key="6">
    <source>
        <dbReference type="PROSITE-ProRule" id="PRU00339"/>
    </source>
</evidence>
<dbReference type="GO" id="GO:0005737">
    <property type="term" value="C:cytoplasm"/>
    <property type="evidence" value="ECO:0007669"/>
    <property type="project" value="UniProtKB-SubCell"/>
</dbReference>
<gene>
    <name evidence="8" type="ORF">KDW_45440</name>
</gene>
<evidence type="ECO:0000256" key="5">
    <source>
        <dbReference type="ARBA" id="ARBA00038253"/>
    </source>
</evidence>
<sequence length="324" mass="35917">MSNQKQSLATITEQYTFLLQNLCDIATSYYLLGNLKQAQQLLDTGIQLAEDQEVSPDAKGNVLLHSGILQTRSIIYRGQEAGPALATLLQARAIAESTGDQKLLASVIDWTGQALYYQALNTSEQAADFATPLMYFENALEQRQQLQDDHGICETLFNIGRVYQNMGQDDQAHPYFVKALALAEQHNHQIQMAEILLHLGAYAQSKGDLEAAKSSLMLGMTMREALNLRIDLPFSYLSVGNLVQKLADLDQAALYYQKAALLAQEMDLPQPYAFALLNISYLHLAQEQPDKALTVIEEAISVAQTHNLLFAQTALQALQKEIPT</sequence>
<comment type="caution">
    <text evidence="8">The sequence shown here is derived from an EMBL/GenBank/DDBJ whole genome shotgun (WGS) entry which is preliminary data.</text>
</comment>
<dbReference type="AlphaFoldDB" id="A0A5J4KT91"/>
<dbReference type="PROSITE" id="PS50005">
    <property type="entry name" value="TPR"/>
    <property type="match status" value="1"/>
</dbReference>
<dbReference type="PANTHER" id="PTHR46630:SF1">
    <property type="entry name" value="TETRATRICOPEPTIDE REPEAT PROTEIN 29"/>
    <property type="match status" value="1"/>
</dbReference>
<evidence type="ECO:0000259" key="7">
    <source>
        <dbReference type="Pfam" id="PF12862"/>
    </source>
</evidence>
<protein>
    <recommendedName>
        <fullName evidence="7">Anaphase-promoting complex subunit 5 domain-containing protein</fullName>
    </recommendedName>
</protein>
<dbReference type="PANTHER" id="PTHR46630">
    <property type="entry name" value="TETRATRICOPEPTIDE REPEAT PROTEIN 29"/>
    <property type="match status" value="1"/>
</dbReference>